<feature type="domain" description="Sigma-54 factor interaction" evidence="18">
    <location>
        <begin position="140"/>
        <end position="351"/>
    </location>
</feature>
<evidence type="ECO:0000256" key="11">
    <source>
        <dbReference type="ARBA" id="ARBA00023159"/>
    </source>
</evidence>
<dbReference type="SUPFAM" id="SSF52540">
    <property type="entry name" value="P-loop containing nucleoside triphosphate hydrolases"/>
    <property type="match status" value="1"/>
</dbReference>
<dbReference type="Pfam" id="PF00158">
    <property type="entry name" value="Sigma54_activat"/>
    <property type="match status" value="1"/>
</dbReference>
<dbReference type="InterPro" id="IPR011006">
    <property type="entry name" value="CheY-like_superfamily"/>
</dbReference>
<evidence type="ECO:0000256" key="2">
    <source>
        <dbReference type="ARBA" id="ARBA00019059"/>
    </source>
</evidence>
<dbReference type="Proteomes" id="UP000231516">
    <property type="component" value="Unassembled WGS sequence"/>
</dbReference>
<dbReference type="InterPro" id="IPR027417">
    <property type="entry name" value="P-loop_NTPase"/>
</dbReference>
<keyword evidence="13" id="KW-0535">Nitrogen fixation</keyword>
<evidence type="ECO:0000256" key="9">
    <source>
        <dbReference type="ARBA" id="ARBA00023015"/>
    </source>
</evidence>
<evidence type="ECO:0000256" key="13">
    <source>
        <dbReference type="ARBA" id="ARBA00023231"/>
    </source>
</evidence>
<keyword evidence="10" id="KW-0238">DNA-binding</keyword>
<dbReference type="InterPro" id="IPR002197">
    <property type="entry name" value="HTH_Fis"/>
</dbReference>
<dbReference type="PROSITE" id="PS50045">
    <property type="entry name" value="SIGMA54_INTERACT_4"/>
    <property type="match status" value="1"/>
</dbReference>
<evidence type="ECO:0000256" key="7">
    <source>
        <dbReference type="ARBA" id="ARBA00022840"/>
    </source>
</evidence>
<dbReference type="Pfam" id="PF02954">
    <property type="entry name" value="HTH_8"/>
    <property type="match status" value="1"/>
</dbReference>
<comment type="caution">
    <text evidence="20">The sequence shown here is derived from an EMBL/GenBank/DDBJ whole genome shotgun (WGS) entry which is preliminary data.</text>
</comment>
<dbReference type="InterPro" id="IPR002078">
    <property type="entry name" value="Sigma_54_int"/>
</dbReference>
<dbReference type="OrthoDB" id="9802388at2"/>
<dbReference type="InterPro" id="IPR003593">
    <property type="entry name" value="AAA+_ATPase"/>
</dbReference>
<keyword evidence="3" id="KW-0963">Cytoplasm</keyword>
<proteinExistence type="predicted"/>
<evidence type="ECO:0000256" key="12">
    <source>
        <dbReference type="ARBA" id="ARBA00023163"/>
    </source>
</evidence>
<dbReference type="Gene3D" id="1.10.8.60">
    <property type="match status" value="1"/>
</dbReference>
<evidence type="ECO:0000256" key="6">
    <source>
        <dbReference type="ARBA" id="ARBA00022741"/>
    </source>
</evidence>
<comment type="function">
    <text evidence="16">Member of the two-component regulatory system NtrB/NtrC, which controls expression of the nitrogen-regulated (ntr) genes in response to nitrogen limitation. Phosphorylated NtrC binds directly to DNA and stimulates the formation of open promoter-sigma54-RNA polymerase complexes.</text>
</comment>
<dbReference type="Pfam" id="PF00072">
    <property type="entry name" value="Response_reg"/>
    <property type="match status" value="1"/>
</dbReference>
<dbReference type="GO" id="GO:0000160">
    <property type="term" value="P:phosphorelay signal transduction system"/>
    <property type="evidence" value="ECO:0007669"/>
    <property type="project" value="UniProtKB-KW"/>
</dbReference>
<dbReference type="SMART" id="SM00382">
    <property type="entry name" value="AAA"/>
    <property type="match status" value="1"/>
</dbReference>
<dbReference type="InterPro" id="IPR025662">
    <property type="entry name" value="Sigma_54_int_dom_ATP-bd_1"/>
</dbReference>
<sequence>MDGTVLVADDDRTIRTVLTQALTRAGCKVRSTGSVNTLWRWVEEGEGDAIVSDVMLPDGNGLELLPSIKRKRPELPVIVISAQNTVMTAIKASESGAYDYLPKPFDLKELLSKVNKALSQGGPSDLHNTLDVSKGQDLPLIGSAPAMQEVYRLLARVLNTDLSVMISGESGAGKSLLARSLHELGHRNKEDYVVINAPTLTADKIEGILLGGHEDQGVDVALQGATIYLDEIAEMTPDSQVHLLEMLRSDAVKAKNFRFISSTRRVLADLVNEGSFREDLFYRLNVVPIALPPLRDRLGDIAELTHHFLQQAATTGLPSKTISAKALEHMRSALWTGNVRELENFVNRMVIMAPEDEISGSFVSESLQTMPRMKPENDNLSGEKLSTAVEAHIKRYFDLHGDALPPPGMYNRILREVELPLIALSLAATRGNQIKTAELLGINRNTLRKKISDLDIVVTRSKKMM</sequence>
<comment type="subcellular location">
    <subcellularLocation>
        <location evidence="1">Cytoplasm</location>
    </subcellularLocation>
</comment>
<evidence type="ECO:0000256" key="16">
    <source>
        <dbReference type="ARBA" id="ARBA00043886"/>
    </source>
</evidence>
<dbReference type="EMBL" id="MDGM01000012">
    <property type="protein sequence ID" value="PIB24772.1"/>
    <property type="molecule type" value="Genomic_DNA"/>
</dbReference>
<keyword evidence="6" id="KW-0547">Nucleotide-binding</keyword>
<dbReference type="PRINTS" id="PR01590">
    <property type="entry name" value="HTHFIS"/>
</dbReference>
<feature type="modified residue" description="4-aspartylphosphate" evidence="17">
    <location>
        <position position="53"/>
    </location>
</feature>
<dbReference type="Gene3D" id="1.10.10.60">
    <property type="entry name" value="Homeodomain-like"/>
    <property type="match status" value="1"/>
</dbReference>
<evidence type="ECO:0000256" key="10">
    <source>
        <dbReference type="ARBA" id="ARBA00023125"/>
    </source>
</evidence>
<keyword evidence="7" id="KW-0067">ATP-binding</keyword>
<keyword evidence="5 17" id="KW-0597">Phosphoprotein</keyword>
<name>A0A2G5K6Z1_9RHOB</name>
<dbReference type="PANTHER" id="PTHR32071">
    <property type="entry name" value="TRANSCRIPTIONAL REGULATORY PROTEIN"/>
    <property type="match status" value="1"/>
</dbReference>
<dbReference type="SMART" id="SM00448">
    <property type="entry name" value="REC"/>
    <property type="match status" value="1"/>
</dbReference>
<dbReference type="CDD" id="cd00009">
    <property type="entry name" value="AAA"/>
    <property type="match status" value="1"/>
</dbReference>
<keyword evidence="4" id="KW-0678">Repressor</keyword>
<evidence type="ECO:0000259" key="19">
    <source>
        <dbReference type="PROSITE" id="PS50110"/>
    </source>
</evidence>
<dbReference type="GO" id="GO:0043565">
    <property type="term" value="F:sequence-specific DNA binding"/>
    <property type="evidence" value="ECO:0007669"/>
    <property type="project" value="InterPro"/>
</dbReference>
<dbReference type="GO" id="GO:0005737">
    <property type="term" value="C:cytoplasm"/>
    <property type="evidence" value="ECO:0007669"/>
    <property type="project" value="UniProtKB-SubCell"/>
</dbReference>
<keyword evidence="9" id="KW-0805">Transcription regulation</keyword>
<dbReference type="PANTHER" id="PTHR32071:SF95">
    <property type="entry name" value="DNA-BINDING TRANSCRIPTIONAL REGULATOR NTRC"/>
    <property type="match status" value="1"/>
</dbReference>
<dbReference type="Pfam" id="PF25601">
    <property type="entry name" value="AAA_lid_14"/>
    <property type="match status" value="1"/>
</dbReference>
<evidence type="ECO:0000256" key="1">
    <source>
        <dbReference type="ARBA" id="ARBA00004496"/>
    </source>
</evidence>
<organism evidence="20 21">
    <name type="scientific">Paramylibacter kogurei</name>
    <dbReference type="NCBI Taxonomy" id="1889778"/>
    <lineage>
        <taxon>Bacteria</taxon>
        <taxon>Pseudomonadati</taxon>
        <taxon>Pseudomonadota</taxon>
        <taxon>Alphaproteobacteria</taxon>
        <taxon>Rhodobacterales</taxon>
        <taxon>Paracoccaceae</taxon>
        <taxon>Paramylibacter</taxon>
    </lineage>
</organism>
<dbReference type="PROSITE" id="PS50110">
    <property type="entry name" value="RESPONSE_REGULATORY"/>
    <property type="match status" value="1"/>
</dbReference>
<dbReference type="GO" id="GO:0006355">
    <property type="term" value="P:regulation of DNA-templated transcription"/>
    <property type="evidence" value="ECO:0007669"/>
    <property type="project" value="InterPro"/>
</dbReference>
<gene>
    <name evidence="20" type="ORF">BFP76_06230</name>
</gene>
<dbReference type="RefSeq" id="WP_099593417.1">
    <property type="nucleotide sequence ID" value="NZ_MDGM01000012.1"/>
</dbReference>
<dbReference type="SUPFAM" id="SSF52172">
    <property type="entry name" value="CheY-like"/>
    <property type="match status" value="1"/>
</dbReference>
<dbReference type="GO" id="GO:0005524">
    <property type="term" value="F:ATP binding"/>
    <property type="evidence" value="ECO:0007669"/>
    <property type="project" value="UniProtKB-KW"/>
</dbReference>
<evidence type="ECO:0000313" key="20">
    <source>
        <dbReference type="EMBL" id="PIB24772.1"/>
    </source>
</evidence>
<keyword evidence="21" id="KW-1185">Reference proteome</keyword>
<dbReference type="InterPro" id="IPR009057">
    <property type="entry name" value="Homeodomain-like_sf"/>
</dbReference>
<keyword evidence="12" id="KW-0804">Transcription</keyword>
<evidence type="ECO:0000256" key="14">
    <source>
        <dbReference type="ARBA" id="ARBA00029881"/>
    </source>
</evidence>
<dbReference type="PROSITE" id="PS00675">
    <property type="entry name" value="SIGMA54_INTERACT_1"/>
    <property type="match status" value="1"/>
</dbReference>
<evidence type="ECO:0000256" key="8">
    <source>
        <dbReference type="ARBA" id="ARBA00023012"/>
    </source>
</evidence>
<keyword evidence="11" id="KW-0010">Activator</keyword>
<evidence type="ECO:0000313" key="21">
    <source>
        <dbReference type="Proteomes" id="UP000231516"/>
    </source>
</evidence>
<feature type="domain" description="Response regulatory" evidence="19">
    <location>
        <begin position="4"/>
        <end position="118"/>
    </location>
</feature>
<protein>
    <recommendedName>
        <fullName evidence="2">DNA-binding transcriptional regulator NtrC</fullName>
    </recommendedName>
    <alternativeName>
        <fullName evidence="14">Nitrogen regulation protein NR(I)</fullName>
    </alternativeName>
    <alternativeName>
        <fullName evidence="15">Nitrogen regulator I</fullName>
    </alternativeName>
</protein>
<dbReference type="Gene3D" id="3.40.50.300">
    <property type="entry name" value="P-loop containing nucleotide triphosphate hydrolases"/>
    <property type="match status" value="1"/>
</dbReference>
<dbReference type="InterPro" id="IPR001789">
    <property type="entry name" value="Sig_transdc_resp-reg_receiver"/>
</dbReference>
<dbReference type="InterPro" id="IPR058031">
    <property type="entry name" value="AAA_lid_NorR"/>
</dbReference>
<evidence type="ECO:0000256" key="3">
    <source>
        <dbReference type="ARBA" id="ARBA00022490"/>
    </source>
</evidence>
<evidence type="ECO:0000256" key="17">
    <source>
        <dbReference type="PROSITE-ProRule" id="PRU00169"/>
    </source>
</evidence>
<dbReference type="Gene3D" id="3.40.50.2300">
    <property type="match status" value="1"/>
</dbReference>
<evidence type="ECO:0000256" key="4">
    <source>
        <dbReference type="ARBA" id="ARBA00022491"/>
    </source>
</evidence>
<dbReference type="AlphaFoldDB" id="A0A2G5K6Z1"/>
<reference evidence="20 21" key="1">
    <citation type="submission" date="2016-08" db="EMBL/GenBank/DDBJ databases">
        <title>Draft genome of Amylibacter sp. strain 4G11.</title>
        <authorList>
            <person name="Wong S.-K."/>
            <person name="Hamasaki K."/>
            <person name="Yoshizawa S."/>
        </authorList>
    </citation>
    <scope>NUCLEOTIDE SEQUENCE [LARGE SCALE GENOMIC DNA]</scope>
    <source>
        <strain evidence="20 21">4G11</strain>
    </source>
</reference>
<evidence type="ECO:0000256" key="15">
    <source>
        <dbReference type="ARBA" id="ARBA00031910"/>
    </source>
</evidence>
<evidence type="ECO:0000256" key="5">
    <source>
        <dbReference type="ARBA" id="ARBA00022553"/>
    </source>
</evidence>
<accession>A0A2G5K6Z1</accession>
<evidence type="ECO:0000259" key="18">
    <source>
        <dbReference type="PROSITE" id="PS50045"/>
    </source>
</evidence>
<dbReference type="SUPFAM" id="SSF46689">
    <property type="entry name" value="Homeodomain-like"/>
    <property type="match status" value="1"/>
</dbReference>
<keyword evidence="8" id="KW-0902">Two-component regulatory system</keyword>